<evidence type="ECO:0000313" key="1">
    <source>
        <dbReference type="EMBL" id="REH00069.1"/>
    </source>
</evidence>
<proteinExistence type="predicted"/>
<dbReference type="EMBL" id="QUNI01000003">
    <property type="protein sequence ID" value="REH00069.1"/>
    <property type="molecule type" value="Genomic_DNA"/>
</dbReference>
<name>A0A3E0EPH0_9FLAO</name>
<gene>
    <name evidence="1" type="ORF">C8P67_10336</name>
</gene>
<dbReference type="AlphaFoldDB" id="A0A3E0EPH0"/>
<sequence length="38" mass="4793">MGVYIVLLDVNYWKSNKYNLYEKYSHFYFLLKTRSYCE</sequence>
<reference evidence="1 2" key="1">
    <citation type="submission" date="2018-08" db="EMBL/GenBank/DDBJ databases">
        <title>Genomic Encyclopedia of Archaeal and Bacterial Type Strains, Phase II (KMG-II): from individual species to whole genera.</title>
        <authorList>
            <person name="Goeker M."/>
        </authorList>
    </citation>
    <scope>NUCLEOTIDE SEQUENCE [LARGE SCALE GENOMIC DNA]</scope>
    <source>
        <strain evidence="1 2">DSM 100880</strain>
    </source>
</reference>
<dbReference type="Proteomes" id="UP000257136">
    <property type="component" value="Unassembled WGS sequence"/>
</dbReference>
<evidence type="ECO:0000313" key="2">
    <source>
        <dbReference type="Proteomes" id="UP000257136"/>
    </source>
</evidence>
<accession>A0A3E0EPH0</accession>
<comment type="caution">
    <text evidence="1">The sequence shown here is derived from an EMBL/GenBank/DDBJ whole genome shotgun (WGS) entry which is preliminary data.</text>
</comment>
<protein>
    <submittedName>
        <fullName evidence="1">Uncharacterized protein</fullName>
    </submittedName>
</protein>
<organism evidence="1 2">
    <name type="scientific">Flavobacterium aquicola</name>
    <dbReference type="NCBI Taxonomy" id="1682742"/>
    <lineage>
        <taxon>Bacteria</taxon>
        <taxon>Pseudomonadati</taxon>
        <taxon>Bacteroidota</taxon>
        <taxon>Flavobacteriia</taxon>
        <taxon>Flavobacteriales</taxon>
        <taxon>Flavobacteriaceae</taxon>
        <taxon>Flavobacterium</taxon>
    </lineage>
</organism>
<keyword evidence="2" id="KW-1185">Reference proteome</keyword>